<dbReference type="KEGG" id="wfu:AXE80_10585"/>
<keyword evidence="3" id="KW-1185">Reference proteome</keyword>
<organism evidence="2 3">
    <name type="scientific">Wenyingzhuangia fucanilytica</name>
    <dbReference type="NCBI Taxonomy" id="1790137"/>
    <lineage>
        <taxon>Bacteria</taxon>
        <taxon>Pseudomonadati</taxon>
        <taxon>Bacteroidota</taxon>
        <taxon>Flavobacteriia</taxon>
        <taxon>Flavobacteriales</taxon>
        <taxon>Flavobacteriaceae</taxon>
        <taxon>Wenyingzhuangia</taxon>
    </lineage>
</organism>
<accession>A0A1B1Y7D6</accession>
<evidence type="ECO:0000313" key="3">
    <source>
        <dbReference type="Proteomes" id="UP000092967"/>
    </source>
</evidence>
<evidence type="ECO:0000313" key="2">
    <source>
        <dbReference type="EMBL" id="ANW96690.1"/>
    </source>
</evidence>
<dbReference type="PANTHER" id="PTHR30535:SF34">
    <property type="entry name" value="MOLYBDATE-BINDING PROTEIN MOLA"/>
    <property type="match status" value="1"/>
</dbReference>
<feature type="domain" description="Fe/B12 periplasmic-binding" evidence="1">
    <location>
        <begin position="89"/>
        <end position="361"/>
    </location>
</feature>
<sequence length="374" mass="42640">MKFFTPLFILCTLIACQPKTNKKTENNALIKPKFAKGFEYEKHDKYIKVIVKTPYKEATTPYEYIIIKGDTLIKANHPNQIVINTPLKRIIATSTTQIPVLEALNSETLLKGYPNTKFVSSPKTRALIDNGSIIDIGHEEHMNTEMVLDIHPDILFAFAVNNVNKNFTTLKKAGIPIVIDASWLEETPLGRAEWIKFFALFLNKEKEADLVFNQIVDSYQKALKTIPKNISKPKVLYGGIYNDIWYTPAGDSYVAQIMKDAQTNYYWQNTESTGSLALQFEEVFIKAKDADFWFAPGYAINKKALAGINKHYTSFKPFTTNNIYTYTNTVGETGGLIFFELGALRPDLILKDFIKICHPELLPNYKTTFFKRLE</sequence>
<dbReference type="PANTHER" id="PTHR30535">
    <property type="entry name" value="VITAMIN B12-BINDING PROTEIN"/>
    <property type="match status" value="1"/>
</dbReference>
<dbReference type="OrthoDB" id="9812528at2"/>
<name>A0A1B1Y7D6_9FLAO</name>
<dbReference type="Pfam" id="PF01497">
    <property type="entry name" value="Peripla_BP_2"/>
    <property type="match status" value="1"/>
</dbReference>
<dbReference type="InterPro" id="IPR050902">
    <property type="entry name" value="ABC_Transporter_SBP"/>
</dbReference>
<dbReference type="RefSeq" id="WP_068827089.1">
    <property type="nucleotide sequence ID" value="NZ_CP014224.1"/>
</dbReference>
<dbReference type="Proteomes" id="UP000092967">
    <property type="component" value="Chromosome"/>
</dbReference>
<protein>
    <recommendedName>
        <fullName evidence="1">Fe/B12 periplasmic-binding domain-containing protein</fullName>
    </recommendedName>
</protein>
<dbReference type="PROSITE" id="PS50983">
    <property type="entry name" value="FE_B12_PBP"/>
    <property type="match status" value="1"/>
</dbReference>
<dbReference type="PROSITE" id="PS51257">
    <property type="entry name" value="PROKAR_LIPOPROTEIN"/>
    <property type="match status" value="1"/>
</dbReference>
<dbReference type="AlphaFoldDB" id="A0A1B1Y7D6"/>
<dbReference type="GO" id="GO:0071281">
    <property type="term" value="P:cellular response to iron ion"/>
    <property type="evidence" value="ECO:0007669"/>
    <property type="project" value="TreeGrafter"/>
</dbReference>
<dbReference type="SUPFAM" id="SSF53807">
    <property type="entry name" value="Helical backbone' metal receptor"/>
    <property type="match status" value="1"/>
</dbReference>
<dbReference type="Gene3D" id="3.40.50.1980">
    <property type="entry name" value="Nitrogenase molybdenum iron protein domain"/>
    <property type="match status" value="2"/>
</dbReference>
<proteinExistence type="predicted"/>
<gene>
    <name evidence="2" type="ORF">AXE80_10585</name>
</gene>
<dbReference type="InterPro" id="IPR002491">
    <property type="entry name" value="ABC_transptr_periplasmic_BD"/>
</dbReference>
<reference evidence="2 3" key="1">
    <citation type="submission" date="2016-02" db="EMBL/GenBank/DDBJ databases">
        <authorList>
            <person name="Wen L."/>
            <person name="He K."/>
            <person name="Yang H."/>
        </authorList>
    </citation>
    <scope>NUCLEOTIDE SEQUENCE [LARGE SCALE GENOMIC DNA]</scope>
    <source>
        <strain evidence="2 3">CZ1127</strain>
    </source>
</reference>
<evidence type="ECO:0000259" key="1">
    <source>
        <dbReference type="PROSITE" id="PS50983"/>
    </source>
</evidence>
<dbReference type="EMBL" id="CP014224">
    <property type="protein sequence ID" value="ANW96690.1"/>
    <property type="molecule type" value="Genomic_DNA"/>
</dbReference>
<dbReference type="STRING" id="1790137.AXE80_10585"/>